<dbReference type="Proteomes" id="UP001283361">
    <property type="component" value="Unassembled WGS sequence"/>
</dbReference>
<reference evidence="2" key="1">
    <citation type="journal article" date="2023" name="G3 (Bethesda)">
        <title>A reference genome for the long-term kleptoplast-retaining sea slug Elysia crispata morphotype clarki.</title>
        <authorList>
            <person name="Eastman K.E."/>
            <person name="Pendleton A.L."/>
            <person name="Shaikh M.A."/>
            <person name="Suttiyut T."/>
            <person name="Ogas R."/>
            <person name="Tomko P."/>
            <person name="Gavelis G."/>
            <person name="Widhalm J.R."/>
            <person name="Wisecaver J.H."/>
        </authorList>
    </citation>
    <scope>NUCLEOTIDE SEQUENCE</scope>
    <source>
        <strain evidence="2">ECLA1</strain>
    </source>
</reference>
<accession>A0AAE0Z984</accession>
<organism evidence="2 3">
    <name type="scientific">Elysia crispata</name>
    <name type="common">lettuce slug</name>
    <dbReference type="NCBI Taxonomy" id="231223"/>
    <lineage>
        <taxon>Eukaryota</taxon>
        <taxon>Metazoa</taxon>
        <taxon>Spiralia</taxon>
        <taxon>Lophotrochozoa</taxon>
        <taxon>Mollusca</taxon>
        <taxon>Gastropoda</taxon>
        <taxon>Heterobranchia</taxon>
        <taxon>Euthyneura</taxon>
        <taxon>Panpulmonata</taxon>
        <taxon>Sacoglossa</taxon>
        <taxon>Placobranchoidea</taxon>
        <taxon>Plakobranchidae</taxon>
        <taxon>Elysia</taxon>
    </lineage>
</organism>
<name>A0AAE0Z984_9GAST</name>
<gene>
    <name evidence="2" type="ORF">RRG08_027770</name>
</gene>
<evidence type="ECO:0000313" key="3">
    <source>
        <dbReference type="Proteomes" id="UP001283361"/>
    </source>
</evidence>
<comment type="caution">
    <text evidence="2">The sequence shown here is derived from an EMBL/GenBank/DDBJ whole genome shotgun (WGS) entry which is preliminary data.</text>
</comment>
<feature type="compositionally biased region" description="Basic and acidic residues" evidence="1">
    <location>
        <begin position="1"/>
        <end position="22"/>
    </location>
</feature>
<evidence type="ECO:0000313" key="2">
    <source>
        <dbReference type="EMBL" id="KAK3765129.1"/>
    </source>
</evidence>
<evidence type="ECO:0000256" key="1">
    <source>
        <dbReference type="SAM" id="MobiDB-lite"/>
    </source>
</evidence>
<sequence>MNPVRTDMEKRLEEEGVQMKKERNPRHRYTGLLEPFIVYRMVLGRHLGSELPPSRRALDATKKRHLVYTSLPCSQSSLPPSVYRLAWVYS</sequence>
<dbReference type="AlphaFoldDB" id="A0AAE0Z984"/>
<feature type="region of interest" description="Disordered" evidence="1">
    <location>
        <begin position="1"/>
        <end position="23"/>
    </location>
</feature>
<dbReference type="EMBL" id="JAWDGP010004345">
    <property type="protein sequence ID" value="KAK3765129.1"/>
    <property type="molecule type" value="Genomic_DNA"/>
</dbReference>
<protein>
    <submittedName>
        <fullName evidence="2">Uncharacterized protein</fullName>
    </submittedName>
</protein>
<keyword evidence="3" id="KW-1185">Reference proteome</keyword>
<proteinExistence type="predicted"/>